<keyword evidence="1 2" id="KW-0807">Transducer</keyword>
<keyword evidence="5" id="KW-1185">Reference proteome</keyword>
<gene>
    <name evidence="4" type="ORF">GETHPA_06730</name>
</gene>
<dbReference type="Proteomes" id="UP001165089">
    <property type="component" value="Unassembled WGS sequence"/>
</dbReference>
<sequence length="352" mass="37949">MSRWFGRGPVLESAPPALDALEALRPLLARAAARESTMLDGQVAFLRTELVQVDGLVQEASATLQQALKTLDERVKAQHRLALSVQQAMQITGLGIDSTEATATLSATIVGTLDVFVNNMLEISKSSMKLVEEVEDIRIRSDRMESMLGELGEIAGQTHLLALNASIEAAHARKFGAGFAIVAAEVSKLADRSTALSTNIQQQIEGTRQALLRTDTQVQAIASKDLNLAIQSRGESESLIGALDESTRKVKELVAEMEANARLISEQVGHVVRSLQFEDLVHQTLQACMQELDNLQEQAGVWRALRAGLEGGGEATQLLRELCGALDGVASAQVQFKAVKRESLTAGDVELF</sequence>
<dbReference type="SUPFAM" id="SSF58104">
    <property type="entry name" value="Methyl-accepting chemotaxis protein (MCP) signaling domain"/>
    <property type="match status" value="1"/>
</dbReference>
<dbReference type="RefSeq" id="WP_285722938.1">
    <property type="nucleotide sequence ID" value="NZ_BSDD01000001.1"/>
</dbReference>
<comment type="caution">
    <text evidence="4">The sequence shown here is derived from an EMBL/GenBank/DDBJ whole genome shotgun (WGS) entry which is preliminary data.</text>
</comment>
<evidence type="ECO:0000313" key="4">
    <source>
        <dbReference type="EMBL" id="GLH69140.1"/>
    </source>
</evidence>
<name>A0ABQ5Q4V0_9BACT</name>
<dbReference type="Pfam" id="PF00015">
    <property type="entry name" value="MCPsignal"/>
    <property type="match status" value="1"/>
</dbReference>
<proteinExistence type="predicted"/>
<feature type="domain" description="Methyl-accepting transducer" evidence="3">
    <location>
        <begin position="42"/>
        <end position="293"/>
    </location>
</feature>
<evidence type="ECO:0000256" key="1">
    <source>
        <dbReference type="ARBA" id="ARBA00023224"/>
    </source>
</evidence>
<evidence type="ECO:0000256" key="2">
    <source>
        <dbReference type="PROSITE-ProRule" id="PRU00284"/>
    </source>
</evidence>
<protein>
    <recommendedName>
        <fullName evidence="3">Methyl-accepting transducer domain-containing protein</fullName>
    </recommendedName>
</protein>
<dbReference type="EMBL" id="BSDD01000001">
    <property type="protein sequence ID" value="GLH69140.1"/>
    <property type="molecule type" value="Genomic_DNA"/>
</dbReference>
<dbReference type="InterPro" id="IPR004089">
    <property type="entry name" value="MCPsignal_dom"/>
</dbReference>
<dbReference type="SMART" id="SM00283">
    <property type="entry name" value="MA"/>
    <property type="match status" value="1"/>
</dbReference>
<dbReference type="PANTHER" id="PTHR32089:SF41">
    <property type="entry name" value="METHYL-ACCEPTING CHEMOTAXIS PROTEIN"/>
    <property type="match status" value="1"/>
</dbReference>
<dbReference type="PANTHER" id="PTHR32089">
    <property type="entry name" value="METHYL-ACCEPTING CHEMOTAXIS PROTEIN MCPB"/>
    <property type="match status" value="1"/>
</dbReference>
<accession>A0ABQ5Q4V0</accession>
<dbReference type="PROSITE" id="PS50111">
    <property type="entry name" value="CHEMOTAXIS_TRANSDUC_2"/>
    <property type="match status" value="1"/>
</dbReference>
<organism evidence="4 5">
    <name type="scientific">Geothrix rubra</name>
    <dbReference type="NCBI Taxonomy" id="2927977"/>
    <lineage>
        <taxon>Bacteria</taxon>
        <taxon>Pseudomonadati</taxon>
        <taxon>Acidobacteriota</taxon>
        <taxon>Holophagae</taxon>
        <taxon>Holophagales</taxon>
        <taxon>Holophagaceae</taxon>
        <taxon>Geothrix</taxon>
    </lineage>
</organism>
<evidence type="ECO:0000313" key="5">
    <source>
        <dbReference type="Proteomes" id="UP001165089"/>
    </source>
</evidence>
<reference evidence="4 5" key="1">
    <citation type="journal article" date="2023" name="Antonie Van Leeuwenhoek">
        <title>Mesoterricola silvestris gen. nov., sp. nov., Mesoterricola sediminis sp. nov., Geothrix oryzae sp. nov., Geothrix edaphica sp. nov., Geothrix rubra sp. nov., and Geothrix limicola sp. nov., six novel members of Acidobacteriota isolated from soils.</title>
        <authorList>
            <person name="Itoh H."/>
            <person name="Sugisawa Y."/>
            <person name="Mise K."/>
            <person name="Xu Z."/>
            <person name="Kuniyasu M."/>
            <person name="Ushijima N."/>
            <person name="Kawano K."/>
            <person name="Kobayashi E."/>
            <person name="Shiratori Y."/>
            <person name="Masuda Y."/>
            <person name="Senoo K."/>
        </authorList>
    </citation>
    <scope>NUCLEOTIDE SEQUENCE [LARGE SCALE GENOMIC DNA]</scope>
    <source>
        <strain evidence="4 5">Red803</strain>
    </source>
</reference>
<dbReference type="Gene3D" id="1.10.287.950">
    <property type="entry name" value="Methyl-accepting chemotaxis protein"/>
    <property type="match status" value="1"/>
</dbReference>
<evidence type="ECO:0000259" key="3">
    <source>
        <dbReference type="PROSITE" id="PS50111"/>
    </source>
</evidence>